<evidence type="ECO:0000256" key="6">
    <source>
        <dbReference type="RuleBase" id="RU361230"/>
    </source>
</evidence>
<protein>
    <recommendedName>
        <fullName evidence="6">Capsid protein</fullName>
    </recommendedName>
</protein>
<dbReference type="EMBL" id="JN704611">
    <property type="protein sequence ID" value="AEW87510.1"/>
    <property type="molecule type" value="Genomic_DNA"/>
</dbReference>
<evidence type="ECO:0000256" key="4">
    <source>
        <dbReference type="ARBA" id="ARBA00022561"/>
    </source>
</evidence>
<dbReference type="KEGG" id="vg:80534708"/>
<evidence type="ECO:0000256" key="2">
    <source>
        <dbReference type="ARBA" id="ARBA00006131"/>
    </source>
</evidence>
<name>G9ITT1_9VIRU</name>
<dbReference type="InterPro" id="IPR004219">
    <property type="entry name" value="TTvirus_Unk"/>
</dbReference>
<organism evidence="8 9">
    <name type="scientific">Pine marten torque teno virus 1</name>
    <dbReference type="NCBI Taxonomy" id="1128423"/>
    <lineage>
        <taxon>Viruses</taxon>
        <taxon>Monodnaviria</taxon>
        <taxon>Shotokuvirae</taxon>
        <taxon>Commensaviricota</taxon>
        <taxon>Cardeaviricetes</taxon>
        <taxon>Sanitavirales</taxon>
        <taxon>Anelloviridae</taxon>
        <taxon>Thetatorquevirus</taxon>
        <taxon>Thetatorquevirus muste1</taxon>
    </lineage>
</organism>
<dbReference type="GeneID" id="80534708"/>
<keyword evidence="5 6" id="KW-0946">Virion</keyword>
<evidence type="ECO:0000313" key="8">
    <source>
        <dbReference type="EMBL" id="AEW87510.1"/>
    </source>
</evidence>
<keyword evidence="3 6" id="KW-1140">T=1 icosahedral capsid protein</keyword>
<keyword evidence="9" id="KW-1185">Reference proteome</keyword>
<dbReference type="Proteomes" id="UP000115074">
    <property type="component" value="Segment"/>
</dbReference>
<evidence type="ECO:0000256" key="5">
    <source>
        <dbReference type="ARBA" id="ARBA00022844"/>
    </source>
</evidence>
<comment type="subcellular location">
    <subcellularLocation>
        <location evidence="1 6">Virion</location>
    </subcellularLocation>
</comment>
<feature type="region of interest" description="Disordered" evidence="7">
    <location>
        <begin position="472"/>
        <end position="536"/>
    </location>
</feature>
<dbReference type="RefSeq" id="YP_010797008.1">
    <property type="nucleotide sequence ID" value="NC_076127.1"/>
</dbReference>
<accession>G9ITT1</accession>
<reference evidence="8 9" key="1">
    <citation type="journal article" date="2012" name="J. Virol.">
        <title>Metagenomic analysis of the viral flora of pine marten and European badger feces.</title>
        <authorList>
            <person name="van den Brand J.M."/>
            <person name="van Leeuwen M."/>
            <person name="Schapendonk C.M."/>
            <person name="Simon J.H."/>
            <person name="Haagmans B.L."/>
            <person name="Osterhaus A.D."/>
            <person name="Smits S.L."/>
        </authorList>
    </citation>
    <scope>NUCLEOTIDE SEQUENCE [LARGE SCALE GENOMIC DNA]</scope>
    <source>
        <strain evidence="8">VS4700004</strain>
    </source>
</reference>
<evidence type="ECO:0000256" key="1">
    <source>
        <dbReference type="ARBA" id="ARBA00004328"/>
    </source>
</evidence>
<comment type="function">
    <text evidence="6">Self-assembles to form an icosahedral capsid.</text>
</comment>
<dbReference type="GO" id="GO:0039615">
    <property type="term" value="C:T=1 icosahedral viral capsid"/>
    <property type="evidence" value="ECO:0007669"/>
    <property type="project" value="UniProtKB-UniRule"/>
</dbReference>
<evidence type="ECO:0000256" key="3">
    <source>
        <dbReference type="ARBA" id="ARBA00022431"/>
    </source>
</evidence>
<dbReference type="Pfam" id="PF02956">
    <property type="entry name" value="TT_ORF1"/>
    <property type="match status" value="1"/>
</dbReference>
<evidence type="ECO:0000256" key="7">
    <source>
        <dbReference type="SAM" id="MobiDB-lite"/>
    </source>
</evidence>
<proteinExistence type="inferred from homology"/>
<sequence>MAWRYRWRWRRRAPRRRAGRFRYRFRRWRRLRPARKVRRRRRYRKRHFKKKAIKQWQPSHVARCIIRGWHIGFWGNKANLSYPFQEWTRPTKEGEAGFFTIREGGASLWHFNLSHFYREFTFGRNTWSRSNEGFDLATYHGTKLIFYPHPLHNYIVWWWRDFGDVSAAQFKHSHPAKALLERNHFVIKSIPQGGRKKTTIFIPPPTTIQTGWSVMKKWANVNLFRLGMTMINTGNPLLHKGRLLAKVPIGTYWSTGNYRYFEDRLPVETLPEASTNIAYYSWWWDDSQDNKIAIRDNENSNDGETIFHLKIPYWLEFFGAGDQYIEQTKKVYIWWYREDASIIDYHSITSEHRKQWIKLGNSSQGSISTALLAWSNIGRHGPFMMAEEDISNNSYSFFFKYKSYWRWGGVHPTPATNNDPVTVSPNSDDFAEVQVRNPLRVGRAALHPWDLDPDGFITTAKFRDMLGFSPSAITGLPPPIPQRRAKRSLSPSSGESEEEGPSVRRRRSGDGELEQNSFYFEEDTLPPYPTFPPGETAEEKIRALVEQLRRDRDKRRKLRKRIRSFLRD</sequence>
<keyword evidence="4 6" id="KW-0167">Capsid protein</keyword>
<evidence type="ECO:0000313" key="9">
    <source>
        <dbReference type="Proteomes" id="UP000115074"/>
    </source>
</evidence>
<comment type="similarity">
    <text evidence="2 6">Belongs to the anelloviridae capsid protein family.</text>
</comment>